<gene>
    <name evidence="1" type="ORF">Vadar_016195</name>
</gene>
<keyword evidence="2" id="KW-1185">Reference proteome</keyword>
<proteinExistence type="predicted"/>
<evidence type="ECO:0000313" key="2">
    <source>
        <dbReference type="Proteomes" id="UP000828048"/>
    </source>
</evidence>
<dbReference type="EMBL" id="CM037156">
    <property type="protein sequence ID" value="KAH7837641.1"/>
    <property type="molecule type" value="Genomic_DNA"/>
</dbReference>
<accession>A0ACB7XAB5</accession>
<dbReference type="Proteomes" id="UP000828048">
    <property type="component" value="Chromosome 6"/>
</dbReference>
<comment type="caution">
    <text evidence="1">The sequence shown here is derived from an EMBL/GenBank/DDBJ whole genome shotgun (WGS) entry which is preliminary data.</text>
</comment>
<name>A0ACB7XAB5_9ERIC</name>
<sequence>MVIAKTTTMLPSPTLKPNFHKSACFSAGVGDALKQELRAILDIPEANLPVKYLGVPLISTKLRHADCVVLKNWMLKRIQSWSNKQIMFGGRAQLISSVLFSIQVYWSSIFILPHKIVKEIESMLTTFLWKGVEMHSHGMKVAWVSNG</sequence>
<organism evidence="1 2">
    <name type="scientific">Vaccinium darrowii</name>
    <dbReference type="NCBI Taxonomy" id="229202"/>
    <lineage>
        <taxon>Eukaryota</taxon>
        <taxon>Viridiplantae</taxon>
        <taxon>Streptophyta</taxon>
        <taxon>Embryophyta</taxon>
        <taxon>Tracheophyta</taxon>
        <taxon>Spermatophyta</taxon>
        <taxon>Magnoliopsida</taxon>
        <taxon>eudicotyledons</taxon>
        <taxon>Gunneridae</taxon>
        <taxon>Pentapetalae</taxon>
        <taxon>asterids</taxon>
        <taxon>Ericales</taxon>
        <taxon>Ericaceae</taxon>
        <taxon>Vaccinioideae</taxon>
        <taxon>Vaccinieae</taxon>
        <taxon>Vaccinium</taxon>
    </lineage>
</organism>
<protein>
    <submittedName>
        <fullName evidence="1">Uncharacterized protein</fullName>
    </submittedName>
</protein>
<reference evidence="1 2" key="1">
    <citation type="journal article" date="2021" name="Hortic Res">
        <title>High-quality reference genome and annotation aids understanding of berry development for evergreen blueberry (Vaccinium darrowii).</title>
        <authorList>
            <person name="Yu J."/>
            <person name="Hulse-Kemp A.M."/>
            <person name="Babiker E."/>
            <person name="Staton M."/>
        </authorList>
    </citation>
    <scope>NUCLEOTIDE SEQUENCE [LARGE SCALE GENOMIC DNA]</scope>
    <source>
        <strain evidence="2">cv. NJ 8807/NJ 8810</strain>
        <tissue evidence="1">Young leaf</tissue>
    </source>
</reference>
<evidence type="ECO:0000313" key="1">
    <source>
        <dbReference type="EMBL" id="KAH7837641.1"/>
    </source>
</evidence>